<sequence length="380" mass="41486">MSDGVGETGRKEHEEAPQVKGKHGGEEFAHAIAKVAIGQICEGAGFQAFQQSALETLADIAVRFIRNIGKTANFYANLAGRADGNVFDIIEGLEELGFVQGYSGASDVDHCLASSGTIRELVHYVGEAEEIPFAYSISCFPVIKDREPRPSFLQIGQEPPEEHIPAWLPAFPDPQTYTQLLTENERATDSHTDKIEPASRPRKMERPLLNLQQQFSCNGLEGLSSLDQGGTGKGKQLAEVNPFFAAPLQFGEKSVSPVVLPPKLSDEGAAKNRISENLSVCNHVSVLDTFASAIEAMKSSLCDSEVGRKKVLLDQRPAVLFKIKNRKKPLASMPGLGSQNKGVVEIASLFGKENEEDDKKWRSRMILKDSMDNPPELPEL</sequence>
<dbReference type="PANTHER" id="PTHR46338:SF19">
    <property type="entry name" value="TRANSCRIPTION INITIATION FACTOR TFIID SUBUNIT 8"/>
    <property type="match status" value="1"/>
</dbReference>
<dbReference type="AlphaFoldDB" id="A0A1Q3CUJ6"/>
<dbReference type="InterPro" id="IPR009072">
    <property type="entry name" value="Histone-fold"/>
</dbReference>
<evidence type="ECO:0000256" key="7">
    <source>
        <dbReference type="SAM" id="MobiDB-lite"/>
    </source>
</evidence>
<reference evidence="10" key="1">
    <citation type="submission" date="2016-04" db="EMBL/GenBank/DDBJ databases">
        <title>Cephalotus genome sequencing.</title>
        <authorList>
            <person name="Fukushima K."/>
            <person name="Hasebe M."/>
            <person name="Fang X."/>
        </authorList>
    </citation>
    <scope>NUCLEOTIDE SEQUENCE [LARGE SCALE GENOMIC DNA]</scope>
    <source>
        <strain evidence="10">cv. St1</strain>
    </source>
</reference>
<feature type="compositionally biased region" description="Basic and acidic residues" evidence="7">
    <location>
        <begin position="8"/>
        <end position="23"/>
    </location>
</feature>
<dbReference type="GO" id="GO:0005669">
    <property type="term" value="C:transcription factor TFIID complex"/>
    <property type="evidence" value="ECO:0007669"/>
    <property type="project" value="InterPro"/>
</dbReference>
<evidence type="ECO:0000256" key="1">
    <source>
        <dbReference type="ARBA" id="ARBA00004123"/>
    </source>
</evidence>
<proteinExistence type="inferred from homology"/>
<dbReference type="SUPFAM" id="SSF47113">
    <property type="entry name" value="Histone-fold"/>
    <property type="match status" value="1"/>
</dbReference>
<feature type="region of interest" description="Disordered" evidence="7">
    <location>
        <begin position="1"/>
        <end position="23"/>
    </location>
</feature>
<evidence type="ECO:0000256" key="4">
    <source>
        <dbReference type="ARBA" id="ARBA00023015"/>
    </source>
</evidence>
<evidence type="ECO:0000256" key="3">
    <source>
        <dbReference type="ARBA" id="ARBA00017307"/>
    </source>
</evidence>
<dbReference type="Proteomes" id="UP000187406">
    <property type="component" value="Unassembled WGS sequence"/>
</dbReference>
<dbReference type="EMBL" id="BDDD01003050">
    <property type="protein sequence ID" value="GAV83926.1"/>
    <property type="molecule type" value="Genomic_DNA"/>
</dbReference>
<keyword evidence="4" id="KW-0805">Transcription regulation</keyword>
<protein>
    <recommendedName>
        <fullName evidence="3">Transcription initiation factor TFIID subunit 8</fullName>
    </recommendedName>
</protein>
<dbReference type="InterPro" id="IPR019473">
    <property type="entry name" value="TFIID_su8_C"/>
</dbReference>
<dbReference type="CDD" id="cd08049">
    <property type="entry name" value="TAF8"/>
    <property type="match status" value="1"/>
</dbReference>
<dbReference type="Pfam" id="PF10406">
    <property type="entry name" value="TAF8_C"/>
    <property type="match status" value="1"/>
</dbReference>
<dbReference type="FunCoup" id="A0A1Q3CUJ6">
    <property type="interactions" value="2409"/>
</dbReference>
<name>A0A1Q3CUJ6_CEPFO</name>
<comment type="similarity">
    <text evidence="2">Belongs to the TAF8 family.</text>
</comment>
<keyword evidence="5" id="KW-0804">Transcription</keyword>
<evidence type="ECO:0000259" key="8">
    <source>
        <dbReference type="SMART" id="SM00576"/>
    </source>
</evidence>
<comment type="subcellular location">
    <subcellularLocation>
        <location evidence="1">Nucleus</location>
    </subcellularLocation>
</comment>
<evidence type="ECO:0000313" key="10">
    <source>
        <dbReference type="Proteomes" id="UP000187406"/>
    </source>
</evidence>
<dbReference type="PANTHER" id="PTHR46338">
    <property type="entry name" value="TRANSCRIPTION INITIATION FACTOR TFIID SUBUNIT 8"/>
    <property type="match status" value="1"/>
</dbReference>
<organism evidence="9 10">
    <name type="scientific">Cephalotus follicularis</name>
    <name type="common">Albany pitcher plant</name>
    <dbReference type="NCBI Taxonomy" id="3775"/>
    <lineage>
        <taxon>Eukaryota</taxon>
        <taxon>Viridiplantae</taxon>
        <taxon>Streptophyta</taxon>
        <taxon>Embryophyta</taxon>
        <taxon>Tracheophyta</taxon>
        <taxon>Spermatophyta</taxon>
        <taxon>Magnoliopsida</taxon>
        <taxon>eudicotyledons</taxon>
        <taxon>Gunneridae</taxon>
        <taxon>Pentapetalae</taxon>
        <taxon>rosids</taxon>
        <taxon>fabids</taxon>
        <taxon>Oxalidales</taxon>
        <taxon>Cephalotaceae</taxon>
        <taxon>Cephalotus</taxon>
    </lineage>
</organism>
<gene>
    <name evidence="9" type="ORF">CFOL_v3_27371</name>
</gene>
<dbReference type="GO" id="GO:0046982">
    <property type="term" value="F:protein heterodimerization activity"/>
    <property type="evidence" value="ECO:0007669"/>
    <property type="project" value="InterPro"/>
</dbReference>
<keyword evidence="6" id="KW-0539">Nucleus</keyword>
<dbReference type="Gene3D" id="1.10.20.10">
    <property type="entry name" value="Histone, subunit A"/>
    <property type="match status" value="1"/>
</dbReference>
<dbReference type="SMART" id="SM00576">
    <property type="entry name" value="BTP"/>
    <property type="match status" value="1"/>
</dbReference>
<evidence type="ECO:0000256" key="6">
    <source>
        <dbReference type="ARBA" id="ARBA00023242"/>
    </source>
</evidence>
<evidence type="ECO:0000313" key="9">
    <source>
        <dbReference type="EMBL" id="GAV83926.1"/>
    </source>
</evidence>
<keyword evidence="10" id="KW-1185">Reference proteome</keyword>
<feature type="domain" description="Bromodomain associated" evidence="8">
    <location>
        <begin position="26"/>
        <end position="102"/>
    </location>
</feature>
<comment type="caution">
    <text evidence="9">The sequence shown here is derived from an EMBL/GenBank/DDBJ whole genome shotgun (WGS) entry which is preliminary data.</text>
</comment>
<accession>A0A1Q3CUJ6</accession>
<dbReference type="STRING" id="3775.A0A1Q3CUJ6"/>
<dbReference type="OrthoDB" id="436852at2759"/>
<dbReference type="Pfam" id="PF07524">
    <property type="entry name" value="Bromo_TP"/>
    <property type="match status" value="1"/>
</dbReference>
<dbReference type="InterPro" id="IPR037818">
    <property type="entry name" value="TAF8"/>
</dbReference>
<dbReference type="InParanoid" id="A0A1Q3CUJ6"/>
<evidence type="ECO:0000256" key="2">
    <source>
        <dbReference type="ARBA" id="ARBA00008767"/>
    </source>
</evidence>
<evidence type="ECO:0000256" key="5">
    <source>
        <dbReference type="ARBA" id="ARBA00023163"/>
    </source>
</evidence>
<dbReference type="InterPro" id="IPR006565">
    <property type="entry name" value="BTP"/>
</dbReference>